<sequence length="213" mass="24976">MIPLRYREMLPPYMYEIDMVERHFMVMEQEIDDREKKIDDLGDQFILQRATWALSMWEWIYFRQEKNGTLDHRREEIRRKRWAKRPFTLPTLRLIGNKYGKLLNVIEDFQEKEIRFEFAAGEKIDLAALEADFEYIRPVHILRSVPVAKTPEQPIIIRGVGYGHQVDFPICGLEIPVEVGVSGKLTNQTLTVGSSRIYHGVDGPITGFELPIK</sequence>
<name>A0A162LTP7_9BACL</name>
<organism evidence="1 2">
    <name type="scientific">Paenibacillus glacialis</name>
    <dbReference type="NCBI Taxonomy" id="494026"/>
    <lineage>
        <taxon>Bacteria</taxon>
        <taxon>Bacillati</taxon>
        <taxon>Bacillota</taxon>
        <taxon>Bacilli</taxon>
        <taxon>Bacillales</taxon>
        <taxon>Paenibacillaceae</taxon>
        <taxon>Paenibacillus</taxon>
    </lineage>
</organism>
<gene>
    <name evidence="1" type="ORF">PGLA_24775</name>
</gene>
<keyword evidence="2" id="KW-1185">Reference proteome</keyword>
<dbReference type="Proteomes" id="UP000076967">
    <property type="component" value="Unassembled WGS sequence"/>
</dbReference>
<evidence type="ECO:0008006" key="3">
    <source>
        <dbReference type="Google" id="ProtNLM"/>
    </source>
</evidence>
<dbReference type="STRING" id="494026.PGLA_24775"/>
<comment type="caution">
    <text evidence="1">The sequence shown here is derived from an EMBL/GenBank/DDBJ whole genome shotgun (WGS) entry which is preliminary data.</text>
</comment>
<reference evidence="1 2" key="1">
    <citation type="submission" date="2016-03" db="EMBL/GenBank/DDBJ databases">
        <title>Draft genome sequence of Paenibacillus glacialis DSM 22343.</title>
        <authorList>
            <person name="Shin S.-K."/>
            <person name="Yi H."/>
        </authorList>
    </citation>
    <scope>NUCLEOTIDE SEQUENCE [LARGE SCALE GENOMIC DNA]</scope>
    <source>
        <strain evidence="1 2">DSM 22343</strain>
    </source>
</reference>
<evidence type="ECO:0000313" key="2">
    <source>
        <dbReference type="Proteomes" id="UP000076967"/>
    </source>
</evidence>
<dbReference type="AlphaFoldDB" id="A0A162LTP7"/>
<dbReference type="OrthoDB" id="1629754at2"/>
<dbReference type="RefSeq" id="WP_068537858.1">
    <property type="nucleotide sequence ID" value="NZ_LVJH01000070.1"/>
</dbReference>
<proteinExistence type="predicted"/>
<dbReference type="EMBL" id="LVJH01000070">
    <property type="protein sequence ID" value="OAB34113.1"/>
    <property type="molecule type" value="Genomic_DNA"/>
</dbReference>
<dbReference type="Pfam" id="PF10076">
    <property type="entry name" value="Phage_Mu_Gp48"/>
    <property type="match status" value="1"/>
</dbReference>
<accession>A0A162LTP7</accession>
<dbReference type="InterPro" id="IPR018755">
    <property type="entry name" value="Phage_Mu_Gp48"/>
</dbReference>
<evidence type="ECO:0000313" key="1">
    <source>
        <dbReference type="EMBL" id="OAB34113.1"/>
    </source>
</evidence>
<protein>
    <recommendedName>
        <fullName evidence="3">Phage portal protein</fullName>
    </recommendedName>
</protein>